<evidence type="ECO:0000313" key="1">
    <source>
        <dbReference type="EMBL" id="KAI4374973.1"/>
    </source>
</evidence>
<name>A0ACB9RC10_9MYRT</name>
<gene>
    <name evidence="1" type="ORF">MLD38_012901</name>
</gene>
<sequence>MMLQKQGCARGGAGRGQDSVETPMAATDSAGTGKAQATVPATLSSQGLLAFVTSTVDPYSTKKQTRDVSNETELVE</sequence>
<evidence type="ECO:0000313" key="2">
    <source>
        <dbReference type="Proteomes" id="UP001057402"/>
    </source>
</evidence>
<dbReference type="Proteomes" id="UP001057402">
    <property type="component" value="Chromosome 4"/>
</dbReference>
<proteinExistence type="predicted"/>
<reference evidence="2" key="1">
    <citation type="journal article" date="2023" name="Front. Plant Sci.">
        <title>Chromosomal-level genome assembly of Melastoma candidum provides insights into trichome evolution.</title>
        <authorList>
            <person name="Zhong Y."/>
            <person name="Wu W."/>
            <person name="Sun C."/>
            <person name="Zou P."/>
            <person name="Liu Y."/>
            <person name="Dai S."/>
            <person name="Zhou R."/>
        </authorList>
    </citation>
    <scope>NUCLEOTIDE SEQUENCE [LARGE SCALE GENOMIC DNA]</scope>
</reference>
<protein>
    <submittedName>
        <fullName evidence="1">Uncharacterized protein</fullName>
    </submittedName>
</protein>
<organism evidence="1 2">
    <name type="scientific">Melastoma candidum</name>
    <dbReference type="NCBI Taxonomy" id="119954"/>
    <lineage>
        <taxon>Eukaryota</taxon>
        <taxon>Viridiplantae</taxon>
        <taxon>Streptophyta</taxon>
        <taxon>Embryophyta</taxon>
        <taxon>Tracheophyta</taxon>
        <taxon>Spermatophyta</taxon>
        <taxon>Magnoliopsida</taxon>
        <taxon>eudicotyledons</taxon>
        <taxon>Gunneridae</taxon>
        <taxon>Pentapetalae</taxon>
        <taxon>rosids</taxon>
        <taxon>malvids</taxon>
        <taxon>Myrtales</taxon>
        <taxon>Melastomataceae</taxon>
        <taxon>Melastomatoideae</taxon>
        <taxon>Melastomateae</taxon>
        <taxon>Melastoma</taxon>
    </lineage>
</organism>
<comment type="caution">
    <text evidence="1">The sequence shown here is derived from an EMBL/GenBank/DDBJ whole genome shotgun (WGS) entry which is preliminary data.</text>
</comment>
<keyword evidence="2" id="KW-1185">Reference proteome</keyword>
<dbReference type="EMBL" id="CM042883">
    <property type="protein sequence ID" value="KAI4374973.1"/>
    <property type="molecule type" value="Genomic_DNA"/>
</dbReference>
<accession>A0ACB9RC10</accession>